<evidence type="ECO:0000256" key="5">
    <source>
        <dbReference type="ARBA" id="ARBA00022927"/>
    </source>
</evidence>
<keyword evidence="5" id="KW-0653">Protein transport</keyword>
<evidence type="ECO:0000313" key="10">
    <source>
        <dbReference type="EMBL" id="KAJ1532270.1"/>
    </source>
</evidence>
<comment type="similarity">
    <text evidence="2">Belongs to the COG1 family.</text>
</comment>
<evidence type="ECO:0000256" key="8">
    <source>
        <dbReference type="SAM" id="Coils"/>
    </source>
</evidence>
<sequence>MLTTNMLDIDPDKIFEEKSVSEIEVIQKKIQDEVERKKEELRTMVGERYRDLIEAADTISDMQQTAAGVIDRIHNMENLCGAFQQRQLLGFQLDLSKASYPTLDKQDNVGIGLAIQVKILVAIPEQIWVAVEREDFLLGTQLFLLARHIKTGFHLESSPLLEKMMPVVCRQWSAISHFQQKLVNGALLALASSDVSSVCAARYLCVLALLDNTDGETLFNRFLQVRQNAIRSILLEGNDKANVKHRICASLRLLLNTLSLLQSCFVEGRGGQQEGLIWQHLLALTKQEINHSTTCLTSLEILDTLGLEPTSLRLLPPVVRDFRPTNKSCKDSVSLEEVRNHTTTWLQSLKQFLNDALHSLLDLVTSIRALQSIRDASLKEQQGLSGWDIALQKLQLPCGLDIWNAYYQPLVSSRVRILVEQQWTSALATTRQKLADQLRAILRDRNHQPEHDLRWFVWRERSTDLPQQPSQTNAFGLSHGLLLKCRGYSPRIEALCQSLDGPLCALLQDLASYVQDSDIDRDEIQQHLQQCSSNHLQEFCQHIKENCISGAAGREEACVALVARLLKALCELSPALKSCFLPVAVFTSSKNLLGSSAAWTEIVDTLQESSKHAWSTWQELVSSHIGTLLQDKLLPESGNLSAVLSHSTPQWEEHSMEEQGEEGGQLHSVIRVPAQPSLALQDVLSYACHILGSSQPHTVPSEVKIAYVEKLISNMLKQYNNAVKMDLPQAQALQFLLDVMFLSSSLIPRSQKSLSQQANQICQSLEEKIDPFDLDVFSPYIQNNVRQSVRHMQCLLGVLISCWPEKLSSIWTTSSGSEKSSEQPSLLAVCPPVPWFPLLPVVLAGTGGNQTTPMQPPIQEKPQVKQSLGTRSPKKRTEPMENIKSGAAAFFGAMSSDWFS</sequence>
<accession>A0AAV7XZW1</accession>
<evidence type="ECO:0000256" key="6">
    <source>
        <dbReference type="ARBA" id="ARBA00023034"/>
    </source>
</evidence>
<keyword evidence="7" id="KW-0472">Membrane</keyword>
<dbReference type="PANTHER" id="PTHR31658">
    <property type="entry name" value="CONSERVED OLIGOMERIC GOLGI COMPLEX SUBUNIT 1"/>
    <property type="match status" value="1"/>
</dbReference>
<dbReference type="InterPro" id="IPR033370">
    <property type="entry name" value="COG1"/>
</dbReference>
<dbReference type="PANTHER" id="PTHR31658:SF0">
    <property type="entry name" value="CONSERVED OLIGOMERIC GOLGI COMPLEX SUBUNIT 1"/>
    <property type="match status" value="1"/>
</dbReference>
<evidence type="ECO:0000256" key="3">
    <source>
        <dbReference type="ARBA" id="ARBA00020978"/>
    </source>
</evidence>
<keyword evidence="8" id="KW-0175">Coiled coil</keyword>
<dbReference type="GO" id="GO:0017119">
    <property type="term" value="C:Golgi transport complex"/>
    <property type="evidence" value="ECO:0007669"/>
    <property type="project" value="InterPro"/>
</dbReference>
<feature type="coiled-coil region" evidence="8">
    <location>
        <begin position="20"/>
        <end position="47"/>
    </location>
</feature>
<organism evidence="10 11">
    <name type="scientific">Megalurothrips usitatus</name>
    <name type="common">bean blossom thrips</name>
    <dbReference type="NCBI Taxonomy" id="439358"/>
    <lineage>
        <taxon>Eukaryota</taxon>
        <taxon>Metazoa</taxon>
        <taxon>Ecdysozoa</taxon>
        <taxon>Arthropoda</taxon>
        <taxon>Hexapoda</taxon>
        <taxon>Insecta</taxon>
        <taxon>Pterygota</taxon>
        <taxon>Neoptera</taxon>
        <taxon>Paraneoptera</taxon>
        <taxon>Thysanoptera</taxon>
        <taxon>Terebrantia</taxon>
        <taxon>Thripoidea</taxon>
        <taxon>Thripidae</taxon>
        <taxon>Megalurothrips</taxon>
    </lineage>
</organism>
<keyword evidence="11" id="KW-1185">Reference proteome</keyword>
<keyword evidence="6" id="KW-0333">Golgi apparatus</keyword>
<name>A0AAV7XZW1_9NEOP</name>
<comment type="caution">
    <text evidence="10">The sequence shown here is derived from an EMBL/GenBank/DDBJ whole genome shotgun (WGS) entry which is preliminary data.</text>
</comment>
<comment type="subcellular location">
    <subcellularLocation>
        <location evidence="1">Golgi apparatus membrane</location>
        <topology evidence="1">Peripheral membrane protein</topology>
    </subcellularLocation>
</comment>
<proteinExistence type="inferred from homology"/>
<reference evidence="10" key="1">
    <citation type="submission" date="2022-12" db="EMBL/GenBank/DDBJ databases">
        <title>Chromosome-level genome assembly of the bean flower thrips Megalurothrips usitatus.</title>
        <authorList>
            <person name="Ma L."/>
            <person name="Liu Q."/>
            <person name="Li H."/>
            <person name="Cai W."/>
        </authorList>
    </citation>
    <scope>NUCLEOTIDE SEQUENCE</scope>
    <source>
        <strain evidence="10">Cailab_2022a</strain>
    </source>
</reference>
<evidence type="ECO:0000256" key="7">
    <source>
        <dbReference type="ARBA" id="ARBA00023136"/>
    </source>
</evidence>
<evidence type="ECO:0000313" key="11">
    <source>
        <dbReference type="Proteomes" id="UP001075354"/>
    </source>
</evidence>
<dbReference type="GO" id="GO:0000139">
    <property type="term" value="C:Golgi membrane"/>
    <property type="evidence" value="ECO:0007669"/>
    <property type="project" value="UniProtKB-SubCell"/>
</dbReference>
<evidence type="ECO:0000256" key="9">
    <source>
        <dbReference type="SAM" id="MobiDB-lite"/>
    </source>
</evidence>
<evidence type="ECO:0000256" key="4">
    <source>
        <dbReference type="ARBA" id="ARBA00022448"/>
    </source>
</evidence>
<evidence type="ECO:0000256" key="2">
    <source>
        <dbReference type="ARBA" id="ARBA00006653"/>
    </source>
</evidence>
<protein>
    <recommendedName>
        <fullName evidence="3">Conserved oligomeric Golgi complex subunit 1</fullName>
    </recommendedName>
</protein>
<keyword evidence="4" id="KW-0813">Transport</keyword>
<dbReference type="Pfam" id="PF08700">
    <property type="entry name" value="VPS51_Exo84_N"/>
    <property type="match status" value="1"/>
</dbReference>
<dbReference type="Proteomes" id="UP001075354">
    <property type="component" value="Chromosome 1"/>
</dbReference>
<feature type="region of interest" description="Disordered" evidence="9">
    <location>
        <begin position="847"/>
        <end position="882"/>
    </location>
</feature>
<gene>
    <name evidence="10" type="ORF">ONE63_000886</name>
</gene>
<dbReference type="GO" id="GO:0006891">
    <property type="term" value="P:intra-Golgi vesicle-mediated transport"/>
    <property type="evidence" value="ECO:0007669"/>
    <property type="project" value="InterPro"/>
</dbReference>
<dbReference type="AlphaFoldDB" id="A0AAV7XZW1"/>
<dbReference type="EMBL" id="JAPTSV010000001">
    <property type="protein sequence ID" value="KAJ1532270.1"/>
    <property type="molecule type" value="Genomic_DNA"/>
</dbReference>
<evidence type="ECO:0000256" key="1">
    <source>
        <dbReference type="ARBA" id="ARBA00004395"/>
    </source>
</evidence>
<dbReference type="GO" id="GO:0015031">
    <property type="term" value="P:protein transport"/>
    <property type="evidence" value="ECO:0007669"/>
    <property type="project" value="UniProtKB-KW"/>
</dbReference>